<gene>
    <name evidence="2" type="ORF">C7B82_24215</name>
</gene>
<evidence type="ECO:0000256" key="1">
    <source>
        <dbReference type="SAM" id="Phobius"/>
    </source>
</evidence>
<reference evidence="3" key="1">
    <citation type="submission" date="2018-02" db="EMBL/GenBank/DDBJ databases">
        <authorList>
            <person name="Moore K."/>
            <person name="Momper L."/>
        </authorList>
    </citation>
    <scope>NUCLEOTIDE SEQUENCE [LARGE SCALE GENOMIC DNA]</scope>
    <source>
        <strain evidence="3">ULC18</strain>
    </source>
</reference>
<protein>
    <submittedName>
        <fullName evidence="2">Uncharacterized protein</fullName>
    </submittedName>
</protein>
<dbReference type="AlphaFoldDB" id="A0A2T1DXG7"/>
<dbReference type="RefSeq" id="WP_106259303.1">
    <property type="nucleotide sequence ID" value="NZ_CAWNSW010000144.1"/>
</dbReference>
<organism evidence="2 3">
    <name type="scientific">Stenomitos frigidus ULC18</name>
    <dbReference type="NCBI Taxonomy" id="2107698"/>
    <lineage>
        <taxon>Bacteria</taxon>
        <taxon>Bacillati</taxon>
        <taxon>Cyanobacteriota</taxon>
        <taxon>Cyanophyceae</taxon>
        <taxon>Leptolyngbyales</taxon>
        <taxon>Leptolyngbyaceae</taxon>
        <taxon>Stenomitos</taxon>
    </lineage>
</organism>
<name>A0A2T1DXG7_9CYAN</name>
<feature type="transmembrane region" description="Helical" evidence="1">
    <location>
        <begin position="38"/>
        <end position="59"/>
    </location>
</feature>
<comment type="caution">
    <text evidence="2">The sequence shown here is derived from an EMBL/GenBank/DDBJ whole genome shotgun (WGS) entry which is preliminary data.</text>
</comment>
<evidence type="ECO:0000313" key="3">
    <source>
        <dbReference type="Proteomes" id="UP000239576"/>
    </source>
</evidence>
<proteinExistence type="predicted"/>
<accession>A0A2T1DXG7</accession>
<keyword evidence="3" id="KW-1185">Reference proteome</keyword>
<keyword evidence="1" id="KW-0812">Transmembrane</keyword>
<evidence type="ECO:0000313" key="2">
    <source>
        <dbReference type="EMBL" id="PSB25198.1"/>
    </source>
</evidence>
<feature type="transmembrane region" description="Helical" evidence="1">
    <location>
        <begin position="12"/>
        <end position="32"/>
    </location>
</feature>
<keyword evidence="1" id="KW-0472">Membrane</keyword>
<keyword evidence="1" id="KW-1133">Transmembrane helix</keyword>
<dbReference type="EMBL" id="PVWK01000129">
    <property type="protein sequence ID" value="PSB25198.1"/>
    <property type="molecule type" value="Genomic_DNA"/>
</dbReference>
<reference evidence="2 3" key="2">
    <citation type="submission" date="2018-03" db="EMBL/GenBank/DDBJ databases">
        <title>The ancient ancestry and fast evolution of plastids.</title>
        <authorList>
            <person name="Moore K.R."/>
            <person name="Magnabosco C."/>
            <person name="Momper L."/>
            <person name="Gold D.A."/>
            <person name="Bosak T."/>
            <person name="Fournier G.P."/>
        </authorList>
    </citation>
    <scope>NUCLEOTIDE SEQUENCE [LARGE SCALE GENOMIC DNA]</scope>
    <source>
        <strain evidence="2 3">ULC18</strain>
    </source>
</reference>
<sequence length="95" mass="10377">MDELIREPLNLVVLLIAILIAIPLFGWLLTLVQATFRAALSLAAIGIIAALILIVLFGVSPDQIVHQVSRTPQALRQILIEGTNSWKSFSQAYGK</sequence>
<dbReference type="Proteomes" id="UP000239576">
    <property type="component" value="Unassembled WGS sequence"/>
</dbReference>